<feature type="compositionally biased region" description="Low complexity" evidence="1">
    <location>
        <begin position="394"/>
        <end position="432"/>
    </location>
</feature>
<evidence type="ECO:0008006" key="5">
    <source>
        <dbReference type="Google" id="ProtNLM"/>
    </source>
</evidence>
<keyword evidence="4" id="KW-1185">Reference proteome</keyword>
<evidence type="ECO:0000256" key="2">
    <source>
        <dbReference type="SAM" id="SignalP"/>
    </source>
</evidence>
<dbReference type="InterPro" id="IPR013783">
    <property type="entry name" value="Ig-like_fold"/>
</dbReference>
<dbReference type="SUPFAM" id="SSF49785">
    <property type="entry name" value="Galactose-binding domain-like"/>
    <property type="match status" value="2"/>
</dbReference>
<dbReference type="Gene3D" id="2.60.40.10">
    <property type="entry name" value="Immunoglobulins"/>
    <property type="match status" value="1"/>
</dbReference>
<organism evidence="3 4">
    <name type="scientific">Hymenobacter edaphi</name>
    <dbReference type="NCBI Taxonomy" id="2211146"/>
    <lineage>
        <taxon>Bacteria</taxon>
        <taxon>Pseudomonadati</taxon>
        <taxon>Bacteroidota</taxon>
        <taxon>Cytophagia</taxon>
        <taxon>Cytophagales</taxon>
        <taxon>Hymenobacteraceae</taxon>
        <taxon>Hymenobacter</taxon>
    </lineage>
</organism>
<evidence type="ECO:0000313" key="3">
    <source>
        <dbReference type="EMBL" id="RAK69370.1"/>
    </source>
</evidence>
<keyword evidence="2" id="KW-0732">Signal</keyword>
<evidence type="ECO:0000256" key="1">
    <source>
        <dbReference type="SAM" id="MobiDB-lite"/>
    </source>
</evidence>
<protein>
    <recommendedName>
        <fullName evidence="5">CBM6 domain-containing protein</fullName>
    </recommendedName>
</protein>
<evidence type="ECO:0000313" key="4">
    <source>
        <dbReference type="Proteomes" id="UP000248553"/>
    </source>
</evidence>
<feature type="region of interest" description="Disordered" evidence="1">
    <location>
        <begin position="384"/>
        <end position="432"/>
    </location>
</feature>
<feature type="signal peptide" evidence="2">
    <location>
        <begin position="1"/>
        <end position="18"/>
    </location>
</feature>
<reference evidence="4" key="1">
    <citation type="submission" date="2018-05" db="EMBL/GenBank/DDBJ databases">
        <authorList>
            <person name="Nie L."/>
        </authorList>
    </citation>
    <scope>NUCLEOTIDE SEQUENCE [LARGE SCALE GENOMIC DNA]</scope>
    <source>
        <strain evidence="4">NL</strain>
    </source>
</reference>
<sequence length="1008" mass="105086">MVALVLLVMNFLALPLSAQNVPNVTFQGPINITQGGTYTGNYRSNDSSTPAVTINTSQPVILEGCIIASASDLIRAGGGSNVTIRNTQGYGLTPTMDNVPRGRFIVISDGRNLVVENNYMDHTCGIVVYRWTGNGSTSETVRVRYNKATNIDGRFRNQISGTAQEYNGSFIGFNTVQGVANMEVAFNQVINTPNECSTGDIINFYNASGTASSPVRVHDNFIKGAYPYPATSTSYSGTGMTTDGDGSTPSTTTAYVEAYNNQFLATSNASMNIAAGHDNYYHHNRLITSSYFPDGTPMRAVYAATSIFNSYQMPSNVFFGNRVENNIIGFRSVNYNIPYPDRHDLSYGNCTPCTGTTHLPNPITLATEDNEFTLWQQKLQQNGITVGANGAGPGTTPSTGTGTTTPTAPSTGTGTTTPSTGSGNTGSTPMTGPSGYTFFRGLNLNGPAVTLDGNAWEAASGAAGVSVSATPYSAPTVALTPNTDAARADMIRNFVYGRNVTASVGNVANGTYGVYLYLWEDNNAETYDISVQGQTVRAGFNSGAAGSWQRVGPFTANVTNGTISVATSGGDANLSGIEIWKQSTAAANQNPTVTLTAASSVTVNTALGLAASATDPDGTIAKVEFFNGTTKLGEDTSAPYSLNYTPTATGTLALTAKATDNAGGTATSTAVNVTVAAAPTTTPPATGGGTTAGPTGYTFFRGLNVNGSALTLDGNAWEAGNAAGVSYSGGSPLTNSTVALNPSTDASRTDLIRSFIWGYHVTASVGNVTNGTYAVYLYVFEDNNPETYDITVEGQKVRAGFNSGSAGSWQRVGPFTANVTDGNISVDLQGGAANLSGIEIWKQGTTTTTPTTPPTTTPTTRTLFRAINVNGSATTIDGLNFEAGNTAASVSTNGTRLATPNVTLNPATDAARAGMIRSFVYGQNLRYAVTNVPNGTYEVAYYLFEDNAAETFSATVNGQTLLTNYNSGAAGTWRKTTPLRVTVTNGQILLQTSGGYANVSGVEIFKVQ</sequence>
<dbReference type="InterPro" id="IPR008979">
    <property type="entry name" value="Galactose-bd-like_sf"/>
</dbReference>
<dbReference type="InterPro" id="IPR011050">
    <property type="entry name" value="Pectin_lyase_fold/virulence"/>
</dbReference>
<name>A0A328BQ26_9BACT</name>
<dbReference type="Proteomes" id="UP000248553">
    <property type="component" value="Unassembled WGS sequence"/>
</dbReference>
<dbReference type="Pfam" id="PF17957">
    <property type="entry name" value="Big_7"/>
    <property type="match status" value="1"/>
</dbReference>
<dbReference type="SUPFAM" id="SSF51126">
    <property type="entry name" value="Pectin lyase-like"/>
    <property type="match status" value="1"/>
</dbReference>
<feature type="chain" id="PRO_5016300685" description="CBM6 domain-containing protein" evidence="2">
    <location>
        <begin position="19"/>
        <end position="1008"/>
    </location>
</feature>
<dbReference type="EMBL" id="QHKM01000001">
    <property type="protein sequence ID" value="RAK69370.1"/>
    <property type="molecule type" value="Genomic_DNA"/>
</dbReference>
<accession>A0A328BQ26</accession>
<dbReference type="AlphaFoldDB" id="A0A328BQ26"/>
<gene>
    <name evidence="3" type="ORF">DLM85_00450</name>
</gene>
<comment type="caution">
    <text evidence="3">The sequence shown here is derived from an EMBL/GenBank/DDBJ whole genome shotgun (WGS) entry which is preliminary data.</text>
</comment>
<proteinExistence type="predicted"/>